<dbReference type="GO" id="GO:0030488">
    <property type="term" value="P:tRNA methylation"/>
    <property type="evidence" value="ECO:0007669"/>
    <property type="project" value="TreeGrafter"/>
</dbReference>
<feature type="domain" description="MnmE helical" evidence="1">
    <location>
        <begin position="31"/>
        <end position="174"/>
    </location>
</feature>
<dbReference type="Gene3D" id="3.40.50.300">
    <property type="entry name" value="P-loop containing nucleotide triphosphate hydrolases"/>
    <property type="match status" value="1"/>
</dbReference>
<evidence type="ECO:0000313" key="2">
    <source>
        <dbReference type="EMBL" id="CAD7231841.1"/>
    </source>
</evidence>
<dbReference type="Pfam" id="PF12631">
    <property type="entry name" value="MnmE_helical"/>
    <property type="match status" value="1"/>
</dbReference>
<reference evidence="2" key="1">
    <citation type="submission" date="2020-11" db="EMBL/GenBank/DDBJ databases">
        <authorList>
            <person name="Tran Van P."/>
        </authorList>
    </citation>
    <scope>NUCLEOTIDE SEQUENCE</scope>
</reference>
<dbReference type="InterPro" id="IPR027417">
    <property type="entry name" value="P-loop_NTPase"/>
</dbReference>
<dbReference type="AlphaFoldDB" id="A0A7R8WMR4"/>
<dbReference type="InterPro" id="IPR025867">
    <property type="entry name" value="MnmE_helical"/>
</dbReference>
<protein>
    <recommendedName>
        <fullName evidence="1">MnmE helical domain-containing protein</fullName>
    </recommendedName>
</protein>
<dbReference type="InterPro" id="IPR031168">
    <property type="entry name" value="G_TrmE"/>
</dbReference>
<dbReference type="CDD" id="cd04164">
    <property type="entry name" value="trmE"/>
    <property type="match status" value="1"/>
</dbReference>
<evidence type="ECO:0000259" key="1">
    <source>
        <dbReference type="Pfam" id="PF12631"/>
    </source>
</evidence>
<dbReference type="PANTHER" id="PTHR42714">
    <property type="entry name" value="TRNA MODIFICATION GTPASE GTPBP3"/>
    <property type="match status" value="1"/>
</dbReference>
<dbReference type="InterPro" id="IPR005225">
    <property type="entry name" value="Small_GTP-bd"/>
</dbReference>
<dbReference type="SUPFAM" id="SSF52540">
    <property type="entry name" value="P-loop containing nucleoside triphosphate hydrolases"/>
    <property type="match status" value="1"/>
</dbReference>
<name>A0A7R8WMR4_9CRUS</name>
<dbReference type="GO" id="GO:0005829">
    <property type="term" value="C:cytosol"/>
    <property type="evidence" value="ECO:0007669"/>
    <property type="project" value="TreeGrafter"/>
</dbReference>
<dbReference type="PANTHER" id="PTHR42714:SF2">
    <property type="entry name" value="TRNA MODIFICATION GTPASE GTPBP3, MITOCHONDRIAL"/>
    <property type="match status" value="1"/>
</dbReference>
<sequence>MVFIQSEEDIKKIEIYDANGRIIQTVLQPNEAVADLIASESQAEHQMALQQMRGGFSDELKQLREKLIEFTALIELELDFSQEDVEFANRDQLENLIQQLKTRIQSLISSFQYGNAIKNGVPVVIAGKPNAGKSTLLNALLNEEKAIVSEIAGTTRDTIEDTLVIEGIKFRFIDTAGLRETTDQIEAIGVQRAKDKTYEVLKTS</sequence>
<dbReference type="GO" id="GO:0005525">
    <property type="term" value="F:GTP binding"/>
    <property type="evidence" value="ECO:0007669"/>
    <property type="project" value="InterPro"/>
</dbReference>
<dbReference type="EMBL" id="OB663933">
    <property type="protein sequence ID" value="CAD7231841.1"/>
    <property type="molecule type" value="Genomic_DNA"/>
</dbReference>
<dbReference type="InterPro" id="IPR006073">
    <property type="entry name" value="GTP-bd"/>
</dbReference>
<dbReference type="PRINTS" id="PR00326">
    <property type="entry name" value="GTP1OBG"/>
</dbReference>
<feature type="non-terminal residue" evidence="2">
    <location>
        <position position="1"/>
    </location>
</feature>
<dbReference type="OrthoDB" id="188276at2759"/>
<gene>
    <name evidence="2" type="ORF">CTOB1V02_LOCUS9684</name>
</gene>
<dbReference type="Gene3D" id="1.20.120.430">
    <property type="entry name" value="tRNA modification GTPase MnmE domain 2"/>
    <property type="match status" value="1"/>
</dbReference>
<dbReference type="NCBIfam" id="TIGR00231">
    <property type="entry name" value="small_GTP"/>
    <property type="match status" value="1"/>
</dbReference>
<organism evidence="2">
    <name type="scientific">Cyprideis torosa</name>
    <dbReference type="NCBI Taxonomy" id="163714"/>
    <lineage>
        <taxon>Eukaryota</taxon>
        <taxon>Metazoa</taxon>
        <taxon>Ecdysozoa</taxon>
        <taxon>Arthropoda</taxon>
        <taxon>Crustacea</taxon>
        <taxon>Oligostraca</taxon>
        <taxon>Ostracoda</taxon>
        <taxon>Podocopa</taxon>
        <taxon>Podocopida</taxon>
        <taxon>Cytherocopina</taxon>
        <taxon>Cytheroidea</taxon>
        <taxon>Cytherideidae</taxon>
        <taxon>Cyprideis</taxon>
    </lineage>
</organism>
<accession>A0A7R8WMR4</accession>
<proteinExistence type="predicted"/>
<dbReference type="InterPro" id="IPR027368">
    <property type="entry name" value="MnmE_dom2"/>
</dbReference>
<dbReference type="GO" id="GO:0002098">
    <property type="term" value="P:tRNA wobble uridine modification"/>
    <property type="evidence" value="ECO:0007669"/>
    <property type="project" value="TreeGrafter"/>
</dbReference>